<keyword evidence="2" id="KW-1185">Reference proteome</keyword>
<name>A0A371FMZ3_MUCPR</name>
<protein>
    <submittedName>
        <fullName evidence="1">Uncharacterized protein</fullName>
    </submittedName>
</protein>
<comment type="caution">
    <text evidence="1">The sequence shown here is derived from an EMBL/GenBank/DDBJ whole genome shotgun (WGS) entry which is preliminary data.</text>
</comment>
<feature type="non-terminal residue" evidence="1">
    <location>
        <position position="1"/>
    </location>
</feature>
<dbReference type="Proteomes" id="UP000257109">
    <property type="component" value="Unassembled WGS sequence"/>
</dbReference>
<sequence>MKAKASRRHNRKLKITRELENNKLTPVWEGPFRFLEDIGRGAYRLEQLDSKKLPRTWNAASLRMAQRPIEGRLYKVGPVHSKPDETWIMLTATGESSRGGSARIEGTQIGVATSACWYTENRGWIRHCLWNRETGPLAPKYLQARRNQSQRSFGGMRVESDKVELSLRRPSLRLDFPLGIHRSLWHEDRAFHWVLNFCCLRAKSGLSTRRPPKSRARGLGFSFGIQPSLLKGEVGTIQWASHLGATC</sequence>
<dbReference type="AlphaFoldDB" id="A0A371FMZ3"/>
<gene>
    <name evidence="1" type="ORF">CR513_39848</name>
</gene>
<evidence type="ECO:0000313" key="2">
    <source>
        <dbReference type="Proteomes" id="UP000257109"/>
    </source>
</evidence>
<proteinExistence type="predicted"/>
<accession>A0A371FMZ3</accession>
<dbReference type="EMBL" id="QJKJ01008458">
    <property type="protein sequence ID" value="RDX79707.1"/>
    <property type="molecule type" value="Genomic_DNA"/>
</dbReference>
<evidence type="ECO:0000313" key="1">
    <source>
        <dbReference type="EMBL" id="RDX79707.1"/>
    </source>
</evidence>
<organism evidence="1 2">
    <name type="scientific">Mucuna pruriens</name>
    <name type="common">Velvet bean</name>
    <name type="synonym">Dolichos pruriens</name>
    <dbReference type="NCBI Taxonomy" id="157652"/>
    <lineage>
        <taxon>Eukaryota</taxon>
        <taxon>Viridiplantae</taxon>
        <taxon>Streptophyta</taxon>
        <taxon>Embryophyta</taxon>
        <taxon>Tracheophyta</taxon>
        <taxon>Spermatophyta</taxon>
        <taxon>Magnoliopsida</taxon>
        <taxon>eudicotyledons</taxon>
        <taxon>Gunneridae</taxon>
        <taxon>Pentapetalae</taxon>
        <taxon>rosids</taxon>
        <taxon>fabids</taxon>
        <taxon>Fabales</taxon>
        <taxon>Fabaceae</taxon>
        <taxon>Papilionoideae</taxon>
        <taxon>50 kb inversion clade</taxon>
        <taxon>NPAAA clade</taxon>
        <taxon>indigoferoid/millettioid clade</taxon>
        <taxon>Phaseoleae</taxon>
        <taxon>Mucuna</taxon>
    </lineage>
</organism>
<reference evidence="1" key="1">
    <citation type="submission" date="2018-05" db="EMBL/GenBank/DDBJ databases">
        <title>Draft genome of Mucuna pruriens seed.</title>
        <authorList>
            <person name="Nnadi N.E."/>
            <person name="Vos R."/>
            <person name="Hasami M.H."/>
            <person name="Devisetty U.K."/>
            <person name="Aguiy J.C."/>
        </authorList>
    </citation>
    <scope>NUCLEOTIDE SEQUENCE [LARGE SCALE GENOMIC DNA]</scope>
    <source>
        <strain evidence="1">JCA_2017</strain>
    </source>
</reference>
<dbReference type="OrthoDB" id="1433117at2759"/>